<name>A0A5C3MDC5_9AGAR</name>
<proteinExistence type="predicted"/>
<keyword evidence="3" id="KW-1185">Reference proteome</keyword>
<evidence type="ECO:0000313" key="3">
    <source>
        <dbReference type="Proteomes" id="UP000308652"/>
    </source>
</evidence>
<accession>A0A5C3MDC5</accession>
<protein>
    <submittedName>
        <fullName evidence="2">Uncharacterized protein</fullName>
    </submittedName>
</protein>
<gene>
    <name evidence="2" type="ORF">BDQ12DRAFT_731481</name>
</gene>
<dbReference type="Proteomes" id="UP000308652">
    <property type="component" value="Unassembled WGS sequence"/>
</dbReference>
<dbReference type="EMBL" id="ML213591">
    <property type="protein sequence ID" value="TFK43459.1"/>
    <property type="molecule type" value="Genomic_DNA"/>
</dbReference>
<evidence type="ECO:0000313" key="2">
    <source>
        <dbReference type="EMBL" id="TFK43459.1"/>
    </source>
</evidence>
<dbReference type="OrthoDB" id="514070at2759"/>
<feature type="compositionally biased region" description="Polar residues" evidence="1">
    <location>
        <begin position="92"/>
        <end position="108"/>
    </location>
</feature>
<evidence type="ECO:0000256" key="1">
    <source>
        <dbReference type="SAM" id="MobiDB-lite"/>
    </source>
</evidence>
<organism evidence="2 3">
    <name type="scientific">Crucibulum laeve</name>
    <dbReference type="NCBI Taxonomy" id="68775"/>
    <lineage>
        <taxon>Eukaryota</taxon>
        <taxon>Fungi</taxon>
        <taxon>Dikarya</taxon>
        <taxon>Basidiomycota</taxon>
        <taxon>Agaricomycotina</taxon>
        <taxon>Agaricomycetes</taxon>
        <taxon>Agaricomycetidae</taxon>
        <taxon>Agaricales</taxon>
        <taxon>Agaricineae</taxon>
        <taxon>Nidulariaceae</taxon>
        <taxon>Crucibulum</taxon>
    </lineage>
</organism>
<reference evidence="2 3" key="1">
    <citation type="journal article" date="2019" name="Nat. Ecol. Evol.">
        <title>Megaphylogeny resolves global patterns of mushroom evolution.</title>
        <authorList>
            <person name="Varga T."/>
            <person name="Krizsan K."/>
            <person name="Foldi C."/>
            <person name="Dima B."/>
            <person name="Sanchez-Garcia M."/>
            <person name="Sanchez-Ramirez S."/>
            <person name="Szollosi G.J."/>
            <person name="Szarkandi J.G."/>
            <person name="Papp V."/>
            <person name="Albert L."/>
            <person name="Andreopoulos W."/>
            <person name="Angelini C."/>
            <person name="Antonin V."/>
            <person name="Barry K.W."/>
            <person name="Bougher N.L."/>
            <person name="Buchanan P."/>
            <person name="Buyck B."/>
            <person name="Bense V."/>
            <person name="Catcheside P."/>
            <person name="Chovatia M."/>
            <person name="Cooper J."/>
            <person name="Damon W."/>
            <person name="Desjardin D."/>
            <person name="Finy P."/>
            <person name="Geml J."/>
            <person name="Haridas S."/>
            <person name="Hughes K."/>
            <person name="Justo A."/>
            <person name="Karasinski D."/>
            <person name="Kautmanova I."/>
            <person name="Kiss B."/>
            <person name="Kocsube S."/>
            <person name="Kotiranta H."/>
            <person name="LaButti K.M."/>
            <person name="Lechner B.E."/>
            <person name="Liimatainen K."/>
            <person name="Lipzen A."/>
            <person name="Lukacs Z."/>
            <person name="Mihaltcheva S."/>
            <person name="Morgado L.N."/>
            <person name="Niskanen T."/>
            <person name="Noordeloos M.E."/>
            <person name="Ohm R.A."/>
            <person name="Ortiz-Santana B."/>
            <person name="Ovrebo C."/>
            <person name="Racz N."/>
            <person name="Riley R."/>
            <person name="Savchenko A."/>
            <person name="Shiryaev A."/>
            <person name="Soop K."/>
            <person name="Spirin V."/>
            <person name="Szebenyi C."/>
            <person name="Tomsovsky M."/>
            <person name="Tulloss R.E."/>
            <person name="Uehling J."/>
            <person name="Grigoriev I.V."/>
            <person name="Vagvolgyi C."/>
            <person name="Papp T."/>
            <person name="Martin F.M."/>
            <person name="Miettinen O."/>
            <person name="Hibbett D.S."/>
            <person name="Nagy L.G."/>
        </authorList>
    </citation>
    <scope>NUCLEOTIDE SEQUENCE [LARGE SCALE GENOMIC DNA]</scope>
    <source>
        <strain evidence="2 3">CBS 166.37</strain>
    </source>
</reference>
<feature type="region of interest" description="Disordered" evidence="1">
    <location>
        <begin position="84"/>
        <end position="144"/>
    </location>
</feature>
<sequence>MTESELADVKIPLPSFLKLLTSNNISVPKSMAISAAIYKEYNTPAKLGQLGDVKLKAAGIDDKDDRKIVLAAIRKAGYAYKRKPLSKKTDSSETTPQPTVAGPSTASPMTAVEAMSTPAKKKRKRHEDTNEFLPDGPPDEASKYGSLEFNEIVDEEILKNKSAVVNRAPLMTAWATIVAERMNFQREEALSIASVYTEMNAVSKGVSLGCFEKGREMGMEATRTGSQPYVELMGRRPLYRTQTGQWRALSNGDPVPPSTAFSYISRSFRQTTPHIIGALRLLAGTYSRNELNKNGWGLYTEFRPTADEWGARSEVRCSSILALREKNAVALGYDPSVAESTAVKVENVDEVANGVETDEPERKKARGMTLEEYEAALDEDTTFNDVDLDFATETPEVNIGNQ</sequence>
<dbReference type="AlphaFoldDB" id="A0A5C3MDC5"/>